<keyword evidence="1" id="KW-0812">Transmembrane</keyword>
<evidence type="ECO:0000256" key="1">
    <source>
        <dbReference type="SAM" id="Phobius"/>
    </source>
</evidence>
<dbReference type="GeneID" id="18818485"/>
<dbReference type="RefSeq" id="XP_007316408.1">
    <property type="nucleotide sequence ID" value="XM_007316346.1"/>
</dbReference>
<name>F8NRB6_SERL9</name>
<feature type="transmembrane region" description="Helical" evidence="1">
    <location>
        <begin position="27"/>
        <end position="49"/>
    </location>
</feature>
<evidence type="ECO:0000313" key="2">
    <source>
        <dbReference type="EMBL" id="EGO26235.1"/>
    </source>
</evidence>
<proteinExistence type="predicted"/>
<organism>
    <name type="scientific">Serpula lacrymans var. lacrymans (strain S7.9)</name>
    <name type="common">Dry rot fungus</name>
    <dbReference type="NCBI Taxonomy" id="578457"/>
    <lineage>
        <taxon>Eukaryota</taxon>
        <taxon>Fungi</taxon>
        <taxon>Dikarya</taxon>
        <taxon>Basidiomycota</taxon>
        <taxon>Agaricomycotina</taxon>
        <taxon>Agaricomycetes</taxon>
        <taxon>Agaricomycetidae</taxon>
        <taxon>Boletales</taxon>
        <taxon>Coniophorineae</taxon>
        <taxon>Serpulaceae</taxon>
        <taxon>Serpula</taxon>
    </lineage>
</organism>
<protein>
    <submittedName>
        <fullName evidence="2">Uncharacterized protein</fullName>
    </submittedName>
</protein>
<keyword evidence="1" id="KW-0472">Membrane</keyword>
<keyword evidence="1" id="KW-1133">Transmembrane helix</keyword>
<reference evidence="2" key="1">
    <citation type="submission" date="2011-04" db="EMBL/GenBank/DDBJ databases">
        <title>Evolution of plant cell wall degrading machinery underlies the functional diversity of forest fungi.</title>
        <authorList>
            <consortium name="US DOE Joint Genome Institute (JGI-PGF)"/>
            <person name="Eastwood D.C."/>
            <person name="Floudas D."/>
            <person name="Binder M."/>
            <person name="Majcherczyk A."/>
            <person name="Schneider P."/>
            <person name="Aerts A."/>
            <person name="Asiegbu F.O."/>
            <person name="Baker S.E."/>
            <person name="Barry K."/>
            <person name="Bendiksby M."/>
            <person name="Blumentritt M."/>
            <person name="Coutinho P.M."/>
            <person name="Cullen D."/>
            <person name="Cullen D."/>
            <person name="Gathman A."/>
            <person name="Goodell B."/>
            <person name="Henrissat B."/>
            <person name="Ihrmark K."/>
            <person name="Kauserud H."/>
            <person name="Kohler A."/>
            <person name="LaButti K."/>
            <person name="Lapidus A."/>
            <person name="Lavin J.L."/>
            <person name="Lee Y.-H."/>
            <person name="Lindquist E."/>
            <person name="Lilly W."/>
            <person name="Lucas S."/>
            <person name="Morin E."/>
            <person name="Murat C."/>
            <person name="Oguiza J.A."/>
            <person name="Park J."/>
            <person name="Pisabarro A.G."/>
            <person name="Riley R."/>
            <person name="Rosling A."/>
            <person name="Salamov A."/>
            <person name="Schmidt O."/>
            <person name="Schmutz J."/>
            <person name="Skrede I."/>
            <person name="Stenlid J."/>
            <person name="Wiebenga A."/>
            <person name="Xie X."/>
            <person name="Kues U."/>
            <person name="Hibbett D.S."/>
            <person name="Hoffmeister D."/>
            <person name="Hogberg N."/>
            <person name="Martin F."/>
            <person name="Grigoriev I.V."/>
            <person name="Watkinson S.C."/>
        </authorList>
    </citation>
    <scope>NUCLEOTIDE SEQUENCE</scope>
    <source>
        <strain evidence="2">S7.9</strain>
    </source>
</reference>
<sequence length="74" mass="8137">MTRAQGTVLSHDQTDITGGHNFVNVGFISAVSLGSGDLCLAPFNLLLHFMSQFRARRRHLSVHTIFQYCGFGPS</sequence>
<dbReference type="AlphaFoldDB" id="F8NRB6"/>
<dbReference type="KEGG" id="sla:SERLADRAFT_463058"/>
<gene>
    <name evidence="2" type="ORF">SERLADRAFT_463058</name>
</gene>
<accession>F8NRB6</accession>
<dbReference type="HOGENOM" id="CLU_2689331_0_0_1"/>
<dbReference type="Proteomes" id="UP000008064">
    <property type="component" value="Unassembled WGS sequence"/>
</dbReference>
<dbReference type="EMBL" id="GL945432">
    <property type="protein sequence ID" value="EGO26235.1"/>
    <property type="molecule type" value="Genomic_DNA"/>
</dbReference>